<keyword evidence="3" id="KW-0808">Transferase</keyword>
<feature type="compositionally biased region" description="Pro residues" evidence="6">
    <location>
        <begin position="78"/>
        <end position="89"/>
    </location>
</feature>
<feature type="region of interest" description="Disordered" evidence="6">
    <location>
        <begin position="75"/>
        <end position="109"/>
    </location>
</feature>
<keyword evidence="5" id="KW-0325">Glycoprotein</keyword>
<evidence type="ECO:0000256" key="5">
    <source>
        <dbReference type="ARBA" id="ARBA00023180"/>
    </source>
</evidence>
<evidence type="ECO:0000256" key="2">
    <source>
        <dbReference type="ARBA" id="ARBA00022676"/>
    </source>
</evidence>
<evidence type="ECO:0000256" key="4">
    <source>
        <dbReference type="ARBA" id="ARBA00023136"/>
    </source>
</evidence>
<feature type="transmembrane region" description="Helical" evidence="7">
    <location>
        <begin position="27"/>
        <end position="48"/>
    </location>
</feature>
<dbReference type="PANTHER" id="PTHR31042:SF111">
    <property type="entry name" value="CORE-2_I-BRANCHING BETA-1,6-N-ACETYLGLUCOSAMINYLTRANSFERASE FAMILY PROTEIN"/>
    <property type="match status" value="1"/>
</dbReference>
<reference evidence="8 9" key="1">
    <citation type="journal article" date="2023" name="G3 (Bethesda)">
        <title>A chromosome-length genome assembly and annotation of blackberry (Rubus argutus, cv. 'Hillquist').</title>
        <authorList>
            <person name="Bruna T."/>
            <person name="Aryal R."/>
            <person name="Dudchenko O."/>
            <person name="Sargent D.J."/>
            <person name="Mead D."/>
            <person name="Buti M."/>
            <person name="Cavallini A."/>
            <person name="Hytonen T."/>
            <person name="Andres J."/>
            <person name="Pham M."/>
            <person name="Weisz D."/>
            <person name="Mascagni F."/>
            <person name="Usai G."/>
            <person name="Natali L."/>
            <person name="Bassil N."/>
            <person name="Fernandez G.E."/>
            <person name="Lomsadze A."/>
            <person name="Armour M."/>
            <person name="Olukolu B."/>
            <person name="Poorten T."/>
            <person name="Britton C."/>
            <person name="Davik J."/>
            <person name="Ashrafi H."/>
            <person name="Aiden E.L."/>
            <person name="Borodovsky M."/>
            <person name="Worthington M."/>
        </authorList>
    </citation>
    <scope>NUCLEOTIDE SEQUENCE [LARGE SCALE GENOMIC DNA]</scope>
    <source>
        <strain evidence="8">PI 553951</strain>
    </source>
</reference>
<accession>A0AAW1WN13</accession>
<dbReference type="EMBL" id="JBEDUW010000005">
    <property type="protein sequence ID" value="KAK9926315.1"/>
    <property type="molecule type" value="Genomic_DNA"/>
</dbReference>
<keyword evidence="7" id="KW-1133">Transmembrane helix</keyword>
<evidence type="ECO:0000256" key="6">
    <source>
        <dbReference type="SAM" id="MobiDB-lite"/>
    </source>
</evidence>
<evidence type="ECO:0000313" key="8">
    <source>
        <dbReference type="EMBL" id="KAK9926315.1"/>
    </source>
</evidence>
<dbReference type="GO" id="GO:0016757">
    <property type="term" value="F:glycosyltransferase activity"/>
    <property type="evidence" value="ECO:0007669"/>
    <property type="project" value="UniProtKB-KW"/>
</dbReference>
<keyword evidence="4 7" id="KW-0472">Membrane</keyword>
<gene>
    <name evidence="8" type="ORF">M0R45_023553</name>
</gene>
<dbReference type="AlphaFoldDB" id="A0AAW1WN13"/>
<dbReference type="InterPro" id="IPR044174">
    <property type="entry name" value="BC10-like"/>
</dbReference>
<dbReference type="Proteomes" id="UP001457282">
    <property type="component" value="Unassembled WGS sequence"/>
</dbReference>
<proteinExistence type="predicted"/>
<evidence type="ECO:0000256" key="7">
    <source>
        <dbReference type="SAM" id="Phobius"/>
    </source>
</evidence>
<evidence type="ECO:0008006" key="10">
    <source>
        <dbReference type="Google" id="ProtNLM"/>
    </source>
</evidence>
<keyword evidence="7" id="KW-0812">Transmembrane</keyword>
<comment type="subcellular location">
    <subcellularLocation>
        <location evidence="1">Membrane</location>
        <topology evidence="1">Single-pass type II membrane protein</topology>
    </subcellularLocation>
</comment>
<evidence type="ECO:0000313" key="9">
    <source>
        <dbReference type="Proteomes" id="UP001457282"/>
    </source>
</evidence>
<keyword evidence="2" id="KW-0328">Glycosyltransferase</keyword>
<sequence>MKNKQQQNPPPSFLSHVVNAQMHLNKIISNFLIFISGLALGITLSFYIKDNPLQTYTKLAQAKTNFDSTIYKLVPIDSPSPPPPPPPSPVNKTKITTKPLSPPPSPAPPVGLKEYVKAPSVMHDMGDSELLWRASMQPKRSGAFPFKNTKPKVAFMFLTRGDLALAPLWDLFFKGHEGLYSIYVHANPTSGETMPENSVFHGRRVPSKNVTWGEPNMVQAERRLLANALLDFSNQRFVLLSESCIPLFNFKTVYHYLMDSTKTFVEAYDLPGAVGRDRYRAKMSPTIKLEQWRKGSQWFEVDRELALEAGLGHKFMPNTLDRLLRFAPKLMQFN</sequence>
<organism evidence="8 9">
    <name type="scientific">Rubus argutus</name>
    <name type="common">Southern blackberry</name>
    <dbReference type="NCBI Taxonomy" id="59490"/>
    <lineage>
        <taxon>Eukaryota</taxon>
        <taxon>Viridiplantae</taxon>
        <taxon>Streptophyta</taxon>
        <taxon>Embryophyta</taxon>
        <taxon>Tracheophyta</taxon>
        <taxon>Spermatophyta</taxon>
        <taxon>Magnoliopsida</taxon>
        <taxon>eudicotyledons</taxon>
        <taxon>Gunneridae</taxon>
        <taxon>Pentapetalae</taxon>
        <taxon>rosids</taxon>
        <taxon>fabids</taxon>
        <taxon>Rosales</taxon>
        <taxon>Rosaceae</taxon>
        <taxon>Rosoideae</taxon>
        <taxon>Rosoideae incertae sedis</taxon>
        <taxon>Rubus</taxon>
    </lineage>
</organism>
<dbReference type="PANTHER" id="PTHR31042">
    <property type="entry name" value="CORE-2/I-BRANCHING BETA-1,6-N-ACETYLGLUCOSAMINYLTRANSFERASE FAMILY PROTEIN-RELATED"/>
    <property type="match status" value="1"/>
</dbReference>
<feature type="compositionally biased region" description="Pro residues" evidence="6">
    <location>
        <begin position="100"/>
        <end position="109"/>
    </location>
</feature>
<keyword evidence="9" id="KW-1185">Reference proteome</keyword>
<name>A0AAW1WN13_RUBAR</name>
<evidence type="ECO:0000256" key="3">
    <source>
        <dbReference type="ARBA" id="ARBA00022679"/>
    </source>
</evidence>
<protein>
    <recommendedName>
        <fullName evidence="10">Core-2/I-branching beta-1,6-N-acetylglucosaminyltransferase family protein</fullName>
    </recommendedName>
</protein>
<dbReference type="GO" id="GO:0016020">
    <property type="term" value="C:membrane"/>
    <property type="evidence" value="ECO:0007669"/>
    <property type="project" value="UniProtKB-SubCell"/>
</dbReference>
<comment type="caution">
    <text evidence="8">The sequence shown here is derived from an EMBL/GenBank/DDBJ whole genome shotgun (WGS) entry which is preliminary data.</text>
</comment>
<dbReference type="InterPro" id="IPR003406">
    <property type="entry name" value="Glyco_trans_14"/>
</dbReference>
<dbReference type="Pfam" id="PF02485">
    <property type="entry name" value="Branch"/>
    <property type="match status" value="1"/>
</dbReference>
<evidence type="ECO:0000256" key="1">
    <source>
        <dbReference type="ARBA" id="ARBA00004606"/>
    </source>
</evidence>